<feature type="transmembrane region" description="Helical" evidence="1">
    <location>
        <begin position="226"/>
        <end position="247"/>
    </location>
</feature>
<dbReference type="EMBL" id="WKJO01000001">
    <property type="protein sequence ID" value="MRX22921.1"/>
    <property type="molecule type" value="Genomic_DNA"/>
</dbReference>
<feature type="transmembrane region" description="Helical" evidence="1">
    <location>
        <begin position="267"/>
        <end position="286"/>
    </location>
</feature>
<feature type="transmembrane region" description="Helical" evidence="1">
    <location>
        <begin position="88"/>
        <end position="110"/>
    </location>
</feature>
<feature type="transmembrane region" description="Helical" evidence="1">
    <location>
        <begin position="12"/>
        <end position="31"/>
    </location>
</feature>
<comment type="caution">
    <text evidence="2">The sequence shown here is derived from an EMBL/GenBank/DDBJ whole genome shotgun (WGS) entry which is preliminary data.</text>
</comment>
<feature type="transmembrane region" description="Helical" evidence="1">
    <location>
        <begin position="55"/>
        <end position="76"/>
    </location>
</feature>
<evidence type="ECO:0000313" key="2">
    <source>
        <dbReference type="EMBL" id="MRX22921.1"/>
    </source>
</evidence>
<gene>
    <name evidence="2" type="ORF">GJR96_13285</name>
</gene>
<feature type="transmembrane region" description="Helical" evidence="1">
    <location>
        <begin position="363"/>
        <end position="385"/>
    </location>
</feature>
<keyword evidence="1" id="KW-0472">Membrane</keyword>
<dbReference type="Gene3D" id="1.20.1250.20">
    <property type="entry name" value="MFS general substrate transporter like domains"/>
    <property type="match status" value="1"/>
</dbReference>
<keyword evidence="1" id="KW-0812">Transmembrane</keyword>
<name>A0A6A8GJG1_9EURY</name>
<reference evidence="2 3" key="1">
    <citation type="submission" date="2019-11" db="EMBL/GenBank/DDBJ databases">
        <title>Whole genome sequence of Haloferax sp. MBLA0076.</title>
        <authorList>
            <person name="Seo M.-J."/>
            <person name="Cho E.-S."/>
        </authorList>
    </citation>
    <scope>NUCLEOTIDE SEQUENCE [LARGE SCALE GENOMIC DNA]</scope>
    <source>
        <strain evidence="2 3">MBLA0076</strain>
    </source>
</reference>
<dbReference type="SUPFAM" id="SSF103473">
    <property type="entry name" value="MFS general substrate transporter"/>
    <property type="match status" value="1"/>
</dbReference>
<dbReference type="RefSeq" id="WP_151163366.1">
    <property type="nucleotide sequence ID" value="NZ_WKJO01000001.1"/>
</dbReference>
<feature type="transmembrane region" description="Helical" evidence="1">
    <location>
        <begin position="293"/>
        <end position="313"/>
    </location>
</feature>
<dbReference type="InterPro" id="IPR036259">
    <property type="entry name" value="MFS_trans_sf"/>
</dbReference>
<feature type="transmembrane region" description="Helical" evidence="1">
    <location>
        <begin position="333"/>
        <end position="351"/>
    </location>
</feature>
<keyword evidence="1" id="KW-1133">Transmembrane helix</keyword>
<sequence>MSIVTAVRRGDWETLFGYAFFVALLTGGYYYNVTFVQLGLLDLGTRLVGLSETAVSGWMATLALVTLVTAVAFGVTMDRRGWSSSLHAKLRILLGVVVVQVVLTSVAPFVRTAPQFGAWIVLASLSMGVGFPATFALTIDFVAVPDRGAVAAAATALTYFLANVYPLDWHIESFSRVVVAAMVPGVVLLAVLVFRPPPFLERLARQHEQFGVGRFCREGPVSIREAAFLVPLVLMFGVFFVDSLGFLRILDTPSLVLASWQSPEFSMHLLLAVVHVVGAVMAGVLYTTFDRRVLFLATFGLFSFTHLLYTFDIRIAMWFPALATGPSSPLNPAFYALAVSFYTTLNFALWPDLSTPETIGTHSAVGIGLAGFLSTFLSTALALYFQSTSVTLLDHLNLVNALALLLFVGLAVGIYVRRMHSLWTEGHRGEPN</sequence>
<keyword evidence="3" id="KW-1185">Reference proteome</keyword>
<accession>A0A6A8GJG1</accession>
<evidence type="ECO:0000313" key="3">
    <source>
        <dbReference type="Proteomes" id="UP000439022"/>
    </source>
</evidence>
<feature type="transmembrane region" description="Helical" evidence="1">
    <location>
        <begin position="173"/>
        <end position="194"/>
    </location>
</feature>
<feature type="transmembrane region" description="Helical" evidence="1">
    <location>
        <begin position="116"/>
        <end position="137"/>
    </location>
</feature>
<dbReference type="AlphaFoldDB" id="A0A6A8GJG1"/>
<feature type="transmembrane region" description="Helical" evidence="1">
    <location>
        <begin position="149"/>
        <end position="167"/>
    </location>
</feature>
<organism evidence="2 3">
    <name type="scientific">Haloferax litoreum</name>
    <dbReference type="NCBI Taxonomy" id="2666140"/>
    <lineage>
        <taxon>Archaea</taxon>
        <taxon>Methanobacteriati</taxon>
        <taxon>Methanobacteriota</taxon>
        <taxon>Stenosarchaea group</taxon>
        <taxon>Halobacteria</taxon>
        <taxon>Halobacteriales</taxon>
        <taxon>Haloferacaceae</taxon>
        <taxon>Haloferax</taxon>
    </lineage>
</organism>
<evidence type="ECO:0000256" key="1">
    <source>
        <dbReference type="SAM" id="Phobius"/>
    </source>
</evidence>
<dbReference type="Proteomes" id="UP000439022">
    <property type="component" value="Unassembled WGS sequence"/>
</dbReference>
<proteinExistence type="predicted"/>
<feature type="transmembrane region" description="Helical" evidence="1">
    <location>
        <begin position="397"/>
        <end position="416"/>
    </location>
</feature>
<protein>
    <submittedName>
        <fullName evidence="2">MFS transporter</fullName>
    </submittedName>
</protein>